<dbReference type="AlphaFoldDB" id="A0A6A5ZG01"/>
<protein>
    <submittedName>
        <fullName evidence="2">Uncharacterized protein</fullName>
    </submittedName>
</protein>
<evidence type="ECO:0000313" key="3">
    <source>
        <dbReference type="Proteomes" id="UP000799770"/>
    </source>
</evidence>
<gene>
    <name evidence="2" type="ORF">BDV96DRAFT_644008</name>
</gene>
<dbReference type="OrthoDB" id="5279705at2759"/>
<proteinExistence type="predicted"/>
<accession>A0A6A5ZG01</accession>
<dbReference type="EMBL" id="ML977318">
    <property type="protein sequence ID" value="KAF2117657.1"/>
    <property type="molecule type" value="Genomic_DNA"/>
</dbReference>
<organism evidence="2 3">
    <name type="scientific">Lophiotrema nucula</name>
    <dbReference type="NCBI Taxonomy" id="690887"/>
    <lineage>
        <taxon>Eukaryota</taxon>
        <taxon>Fungi</taxon>
        <taxon>Dikarya</taxon>
        <taxon>Ascomycota</taxon>
        <taxon>Pezizomycotina</taxon>
        <taxon>Dothideomycetes</taxon>
        <taxon>Pleosporomycetidae</taxon>
        <taxon>Pleosporales</taxon>
        <taxon>Lophiotremataceae</taxon>
        <taxon>Lophiotrema</taxon>
    </lineage>
</organism>
<reference evidence="2" key="1">
    <citation type="journal article" date="2020" name="Stud. Mycol.">
        <title>101 Dothideomycetes genomes: a test case for predicting lifestyles and emergence of pathogens.</title>
        <authorList>
            <person name="Haridas S."/>
            <person name="Albert R."/>
            <person name="Binder M."/>
            <person name="Bloem J."/>
            <person name="Labutti K."/>
            <person name="Salamov A."/>
            <person name="Andreopoulos B."/>
            <person name="Baker S."/>
            <person name="Barry K."/>
            <person name="Bills G."/>
            <person name="Bluhm B."/>
            <person name="Cannon C."/>
            <person name="Castanera R."/>
            <person name="Culley D."/>
            <person name="Daum C."/>
            <person name="Ezra D."/>
            <person name="Gonzalez J."/>
            <person name="Henrissat B."/>
            <person name="Kuo A."/>
            <person name="Liang C."/>
            <person name="Lipzen A."/>
            <person name="Lutzoni F."/>
            <person name="Magnuson J."/>
            <person name="Mondo S."/>
            <person name="Nolan M."/>
            <person name="Ohm R."/>
            <person name="Pangilinan J."/>
            <person name="Park H.-J."/>
            <person name="Ramirez L."/>
            <person name="Alfaro M."/>
            <person name="Sun H."/>
            <person name="Tritt A."/>
            <person name="Yoshinaga Y."/>
            <person name="Zwiers L.-H."/>
            <person name="Turgeon B."/>
            <person name="Goodwin S."/>
            <person name="Spatafora J."/>
            <person name="Crous P."/>
            <person name="Grigoriev I."/>
        </authorList>
    </citation>
    <scope>NUCLEOTIDE SEQUENCE</scope>
    <source>
        <strain evidence="2">CBS 627.86</strain>
    </source>
</reference>
<dbReference type="Proteomes" id="UP000799770">
    <property type="component" value="Unassembled WGS sequence"/>
</dbReference>
<evidence type="ECO:0000256" key="1">
    <source>
        <dbReference type="SAM" id="MobiDB-lite"/>
    </source>
</evidence>
<keyword evidence="3" id="KW-1185">Reference proteome</keyword>
<name>A0A6A5ZG01_9PLEO</name>
<feature type="region of interest" description="Disordered" evidence="1">
    <location>
        <begin position="58"/>
        <end position="89"/>
    </location>
</feature>
<feature type="region of interest" description="Disordered" evidence="1">
    <location>
        <begin position="189"/>
        <end position="211"/>
    </location>
</feature>
<evidence type="ECO:0000313" key="2">
    <source>
        <dbReference type="EMBL" id="KAF2117657.1"/>
    </source>
</evidence>
<sequence length="240" mass="27806">MPFPNLPYTPPKTPTSKMMLATYPQYQQPSFTPSRPSPLSPLSDRHVNALPQFSFRMGAQSQEEKKPVPQRAFKPNPVMQNRDQVTRRRRDMFFKRVQQDRDDKKWEARGDQIQRLDFVSEQKKWEAAKARQAQQMGDEYVDEELYNEMTSSQQHIDASESQQGLSEADYVLQQEERDLQDLIALIEQEDSQRETASQHYGSDDDDYDSIFMECTSTSGGQQVDECAMADIEDVDVMDTT</sequence>